<feature type="transmembrane region" description="Helical" evidence="8">
    <location>
        <begin position="35"/>
        <end position="57"/>
    </location>
</feature>
<reference evidence="9" key="1">
    <citation type="journal article" date="2014" name="Int. J. Syst. Evol. Microbiol.">
        <title>Complete genome sequence of Corynebacterium casei LMG S-19264T (=DSM 44701T), isolated from a smear-ripened cheese.</title>
        <authorList>
            <consortium name="US DOE Joint Genome Institute (JGI-PGF)"/>
            <person name="Walter F."/>
            <person name="Albersmeier A."/>
            <person name="Kalinowski J."/>
            <person name="Ruckert C."/>
        </authorList>
    </citation>
    <scope>NUCLEOTIDE SEQUENCE</scope>
    <source>
        <strain evidence="9">VKM Ac-1447</strain>
    </source>
</reference>
<feature type="transmembrane region" description="Helical" evidence="8">
    <location>
        <begin position="208"/>
        <end position="231"/>
    </location>
</feature>
<feature type="transmembrane region" description="Helical" evidence="8">
    <location>
        <begin position="237"/>
        <end position="259"/>
    </location>
</feature>
<evidence type="ECO:0000313" key="9">
    <source>
        <dbReference type="EMBL" id="GLJ80399.1"/>
    </source>
</evidence>
<name>A0A9W6M3Z5_9MICO</name>
<dbReference type="PANTHER" id="PTHR21716:SF53">
    <property type="entry name" value="PERMEASE PERM-RELATED"/>
    <property type="match status" value="1"/>
</dbReference>
<protein>
    <submittedName>
        <fullName evidence="9">AI-2E family transporter</fullName>
    </submittedName>
</protein>
<keyword evidence="3" id="KW-0813">Transport</keyword>
<feature type="transmembrane region" description="Helical" evidence="8">
    <location>
        <begin position="9"/>
        <end position="29"/>
    </location>
</feature>
<evidence type="ECO:0000256" key="8">
    <source>
        <dbReference type="SAM" id="Phobius"/>
    </source>
</evidence>
<keyword evidence="7 8" id="KW-0472">Membrane</keyword>
<dbReference type="GO" id="GO:0005886">
    <property type="term" value="C:plasma membrane"/>
    <property type="evidence" value="ECO:0007669"/>
    <property type="project" value="UniProtKB-SubCell"/>
</dbReference>
<reference evidence="9" key="2">
    <citation type="submission" date="2023-01" db="EMBL/GenBank/DDBJ databases">
        <authorList>
            <person name="Sun Q."/>
            <person name="Evtushenko L."/>
        </authorList>
    </citation>
    <scope>NUCLEOTIDE SEQUENCE</scope>
    <source>
        <strain evidence="9">VKM Ac-1447</strain>
    </source>
</reference>
<dbReference type="GO" id="GO:0055085">
    <property type="term" value="P:transmembrane transport"/>
    <property type="evidence" value="ECO:0007669"/>
    <property type="project" value="TreeGrafter"/>
</dbReference>
<comment type="caution">
    <text evidence="9">The sequence shown here is derived from an EMBL/GenBank/DDBJ whole genome shotgun (WGS) entry which is preliminary data.</text>
</comment>
<accession>A0A9W6M3Z5</accession>
<keyword evidence="6 8" id="KW-1133">Transmembrane helix</keyword>
<keyword evidence="10" id="KW-1185">Reference proteome</keyword>
<feature type="transmembrane region" description="Helical" evidence="8">
    <location>
        <begin position="271"/>
        <end position="289"/>
    </location>
</feature>
<keyword evidence="4" id="KW-1003">Cell membrane</keyword>
<evidence type="ECO:0000256" key="7">
    <source>
        <dbReference type="ARBA" id="ARBA00023136"/>
    </source>
</evidence>
<sequence length="355" mass="37528">MWGGLARPFAAGFFLTLGALTAIVLGLAISSLSTVLIYIAIALFVALALDPLVRFLVRRGIKRAWGIVITFAALAAVIAGMLWIVLPPVVRQVEQFVRDVPSIVDDILHSEAVLWLENTFGDSLSDVFDEIQSFVTNPSNIAAIGGGLLQVGVNVVTAISGAIIVLVLSLYFLASLPKMKNALVRLSPARSRETVAEMTRQITESVGGYLAGMVVLAAMNAVFAFILLTILGVPFAALLAVLAFAITLIPLVGSVLFWVGATVVTFLTNPTAPLTAIIFAVTYLVYMQIEAYLLTPRVMNRTVSVPGSLVVIGALVGGTLLGLLGALVAIPVTASILLIVNQIIIPRQDAKKRGV</sequence>
<dbReference type="EMBL" id="BSEO01000014">
    <property type="protein sequence ID" value="GLJ80399.1"/>
    <property type="molecule type" value="Genomic_DNA"/>
</dbReference>
<comment type="subcellular location">
    <subcellularLocation>
        <location evidence="1">Cell membrane</location>
        <topology evidence="1">Multi-pass membrane protein</topology>
    </subcellularLocation>
</comment>
<organism evidence="9 10">
    <name type="scientific">Microbacterium imperiale</name>
    <dbReference type="NCBI Taxonomy" id="33884"/>
    <lineage>
        <taxon>Bacteria</taxon>
        <taxon>Bacillati</taxon>
        <taxon>Actinomycetota</taxon>
        <taxon>Actinomycetes</taxon>
        <taxon>Micrococcales</taxon>
        <taxon>Microbacteriaceae</taxon>
        <taxon>Microbacterium</taxon>
    </lineage>
</organism>
<feature type="transmembrane region" description="Helical" evidence="8">
    <location>
        <begin position="309"/>
        <end position="340"/>
    </location>
</feature>
<comment type="similarity">
    <text evidence="2">Belongs to the autoinducer-2 exporter (AI-2E) (TC 2.A.86) family.</text>
</comment>
<dbReference type="AlphaFoldDB" id="A0A9W6M3Z5"/>
<evidence type="ECO:0000313" key="10">
    <source>
        <dbReference type="Proteomes" id="UP001142317"/>
    </source>
</evidence>
<evidence type="ECO:0000256" key="1">
    <source>
        <dbReference type="ARBA" id="ARBA00004651"/>
    </source>
</evidence>
<feature type="transmembrane region" description="Helical" evidence="8">
    <location>
        <begin position="64"/>
        <end position="86"/>
    </location>
</feature>
<feature type="transmembrane region" description="Helical" evidence="8">
    <location>
        <begin position="155"/>
        <end position="176"/>
    </location>
</feature>
<evidence type="ECO:0000256" key="6">
    <source>
        <dbReference type="ARBA" id="ARBA00022989"/>
    </source>
</evidence>
<dbReference type="PANTHER" id="PTHR21716">
    <property type="entry name" value="TRANSMEMBRANE PROTEIN"/>
    <property type="match status" value="1"/>
</dbReference>
<evidence type="ECO:0000256" key="5">
    <source>
        <dbReference type="ARBA" id="ARBA00022692"/>
    </source>
</evidence>
<dbReference type="InterPro" id="IPR002549">
    <property type="entry name" value="AI-2E-like"/>
</dbReference>
<proteinExistence type="inferred from homology"/>
<evidence type="ECO:0000256" key="2">
    <source>
        <dbReference type="ARBA" id="ARBA00009773"/>
    </source>
</evidence>
<keyword evidence="5 8" id="KW-0812">Transmembrane</keyword>
<evidence type="ECO:0000256" key="3">
    <source>
        <dbReference type="ARBA" id="ARBA00022448"/>
    </source>
</evidence>
<evidence type="ECO:0000256" key="4">
    <source>
        <dbReference type="ARBA" id="ARBA00022475"/>
    </source>
</evidence>
<dbReference type="Pfam" id="PF01594">
    <property type="entry name" value="AI-2E_transport"/>
    <property type="match status" value="1"/>
</dbReference>
<gene>
    <name evidence="9" type="ORF">GCM10017586_20820</name>
</gene>
<dbReference type="Proteomes" id="UP001142317">
    <property type="component" value="Unassembled WGS sequence"/>
</dbReference>